<proteinExistence type="predicted"/>
<reference evidence="3 4" key="1">
    <citation type="journal article" date="2021" name="Sci. Rep.">
        <title>Genome sequencing of the multicellular alga Astrephomene provides insights into convergent evolution of germ-soma differentiation.</title>
        <authorList>
            <person name="Yamashita S."/>
            <person name="Yamamoto K."/>
            <person name="Matsuzaki R."/>
            <person name="Suzuki S."/>
            <person name="Yamaguchi H."/>
            <person name="Hirooka S."/>
            <person name="Minakuchi Y."/>
            <person name="Miyagishima S."/>
            <person name="Kawachi M."/>
            <person name="Toyoda A."/>
            <person name="Nozaki H."/>
        </authorList>
    </citation>
    <scope>NUCLEOTIDE SEQUENCE [LARGE SCALE GENOMIC DNA]</scope>
    <source>
        <strain evidence="3 4">NIES-4017</strain>
    </source>
</reference>
<evidence type="ECO:0000256" key="1">
    <source>
        <dbReference type="ARBA" id="ARBA00004430"/>
    </source>
</evidence>
<organism evidence="3 4">
    <name type="scientific">Astrephomene gubernaculifera</name>
    <dbReference type="NCBI Taxonomy" id="47775"/>
    <lineage>
        <taxon>Eukaryota</taxon>
        <taxon>Viridiplantae</taxon>
        <taxon>Chlorophyta</taxon>
        <taxon>core chlorophytes</taxon>
        <taxon>Chlorophyceae</taxon>
        <taxon>CS clade</taxon>
        <taxon>Chlamydomonadales</taxon>
        <taxon>Astrephomenaceae</taxon>
        <taxon>Astrephomene</taxon>
    </lineage>
</organism>
<comment type="subcellular location">
    <subcellularLocation>
        <location evidence="1">Cytoplasm</location>
        <location evidence="1">Cytoskeleton</location>
        <location evidence="1">Cilium axoneme</location>
    </subcellularLocation>
</comment>
<comment type="caution">
    <text evidence="3">The sequence shown here is derived from an EMBL/GenBank/DDBJ whole genome shotgun (WGS) entry which is preliminary data.</text>
</comment>
<dbReference type="InterPro" id="IPR032675">
    <property type="entry name" value="LRR_dom_sf"/>
</dbReference>
<evidence type="ECO:0000313" key="4">
    <source>
        <dbReference type="Proteomes" id="UP001054857"/>
    </source>
</evidence>
<dbReference type="Gene3D" id="3.80.10.10">
    <property type="entry name" value="Ribonuclease Inhibitor"/>
    <property type="match status" value="1"/>
</dbReference>
<dbReference type="EMBL" id="BMAR01000028">
    <property type="protein sequence ID" value="GFR49101.1"/>
    <property type="molecule type" value="Genomic_DNA"/>
</dbReference>
<gene>
    <name evidence="3" type="ORF">Agub_g10876</name>
</gene>
<sequence>MKAAIVTCSRGATLPYGGRLHISDVLRELSVPALEAFVEALRKSKDVQNARLACRELRDVIDQNMREVKLNVRHQDQKTWEPSVVPSMSRWHLCSSVTLNITGAEAFDQAQVAHIISTCFQCLKRAPRQTRRRIKRLTLQLEPRLRDTDDEHMETVLSALLLRLPALEELELHGLGGMMYNPMAQRSIFDSLASLRHLQRLTLPGDVLEYLDVLAGSNSSLRCLHVDGGAGATEDVQLDPATFDSISQLSSLQELRLERFIIADEFEESFYTPKGHSSLRLLLRSLPPSLQLLQLHYCDCLAARGVSLDLRLDAGRVREAELPMQDTDLDFLATILGPGGLMPLLLGEGTQGTQQRPPQPQQQRRRLERFRINTLVEVEDKDPLPEDKVDSLKALGRSVLKLEIGRVSTNVYVMSNRLQQILELQPAPQRFELEIPMYGENKDLPDDDPDTFPIMIRNVRQATSSIMQQPVAEASGAVGGQSAPPSLPAPPQPASPPPPLPSTRELIQRMVPHMMTGPAAVAGPAAEGTQHSSLAMATGAGAAAPTTSALPDWMATSPQVLLMKGPFMALLAQDEGLLEQWLKTLEKRAAALTACGGVGGGRRCIVRYLVLPSTDAVLVGCNPGTAATVLQAATAIMQAAQGVAASTAATAAAADASLQVLPVALREAPSRFLEGFLAHFFLTVFEQVVQEAWDAATEAGGPDVLRRQLEWLLGLMHDVWDLMPLSRPLD</sequence>
<feature type="compositionally biased region" description="Pro residues" evidence="2">
    <location>
        <begin position="485"/>
        <end position="501"/>
    </location>
</feature>
<protein>
    <submittedName>
        <fullName evidence="3">Uncharacterized protein</fullName>
    </submittedName>
</protein>
<name>A0AAD3HQD9_9CHLO</name>
<dbReference type="Proteomes" id="UP001054857">
    <property type="component" value="Unassembled WGS sequence"/>
</dbReference>
<dbReference type="AlphaFoldDB" id="A0AAD3HQD9"/>
<feature type="region of interest" description="Disordered" evidence="2">
    <location>
        <begin position="465"/>
        <end position="503"/>
    </location>
</feature>
<accession>A0AAD3HQD9</accession>
<dbReference type="GO" id="GO:0005930">
    <property type="term" value="C:axoneme"/>
    <property type="evidence" value="ECO:0007669"/>
    <property type="project" value="UniProtKB-SubCell"/>
</dbReference>
<keyword evidence="4" id="KW-1185">Reference proteome</keyword>
<dbReference type="SUPFAM" id="SSF52047">
    <property type="entry name" value="RNI-like"/>
    <property type="match status" value="1"/>
</dbReference>
<evidence type="ECO:0000256" key="2">
    <source>
        <dbReference type="SAM" id="MobiDB-lite"/>
    </source>
</evidence>
<evidence type="ECO:0000313" key="3">
    <source>
        <dbReference type="EMBL" id="GFR49101.1"/>
    </source>
</evidence>